<feature type="domain" description="Helix-turn-helix" evidence="1">
    <location>
        <begin position="32"/>
        <end position="80"/>
    </location>
</feature>
<dbReference type="Pfam" id="PF12728">
    <property type="entry name" value="HTH_17"/>
    <property type="match status" value="1"/>
</dbReference>
<organism evidence="2 3">
    <name type="scientific">Mucilaginibacter segetis</name>
    <dbReference type="NCBI Taxonomy" id="2793071"/>
    <lineage>
        <taxon>Bacteria</taxon>
        <taxon>Pseudomonadati</taxon>
        <taxon>Bacteroidota</taxon>
        <taxon>Sphingobacteriia</taxon>
        <taxon>Sphingobacteriales</taxon>
        <taxon>Sphingobacteriaceae</taxon>
        <taxon>Mucilaginibacter</taxon>
    </lineage>
</organism>
<dbReference type="AlphaFoldDB" id="A0A934UMT1"/>
<dbReference type="PANTHER" id="PTHR34585:SF22">
    <property type="entry name" value="HELIX-TURN-HELIX DOMAIN-CONTAINING PROTEIN"/>
    <property type="match status" value="1"/>
</dbReference>
<dbReference type="PANTHER" id="PTHR34585">
    <property type="match status" value="1"/>
</dbReference>
<accession>A0A934UMT1</accession>
<evidence type="ECO:0000313" key="2">
    <source>
        <dbReference type="EMBL" id="MBK0379345.1"/>
    </source>
</evidence>
<evidence type="ECO:0000259" key="1">
    <source>
        <dbReference type="Pfam" id="PF12728"/>
    </source>
</evidence>
<sequence length="91" mass="10450">MTADELITKKDLELFKQELLALLANRPERPKWLKAAEVRKLLGISHGTLQNFRVNGDLPYSKVGGTYFYKAEEVDKMLERGEKKSPKRSKS</sequence>
<name>A0A934UMT1_9SPHI</name>
<dbReference type="Proteomes" id="UP000613193">
    <property type="component" value="Unassembled WGS sequence"/>
</dbReference>
<dbReference type="InterPro" id="IPR009061">
    <property type="entry name" value="DNA-bd_dom_put_sf"/>
</dbReference>
<reference evidence="2" key="1">
    <citation type="submission" date="2020-12" db="EMBL/GenBank/DDBJ databases">
        <title>Bacterial novel species Mucilaginibacter sp. SD-g isolated from soil.</title>
        <authorList>
            <person name="Jung H.-Y."/>
        </authorList>
    </citation>
    <scope>NUCLEOTIDE SEQUENCE</scope>
    <source>
        <strain evidence="2">SD-g</strain>
    </source>
</reference>
<protein>
    <submittedName>
        <fullName evidence="2">Helix-turn-helix domain-containing protein</fullName>
    </submittedName>
</protein>
<gene>
    <name evidence="2" type="ORF">I5M19_08510</name>
</gene>
<comment type="caution">
    <text evidence="2">The sequence shown here is derived from an EMBL/GenBank/DDBJ whole genome shotgun (WGS) entry which is preliminary data.</text>
</comment>
<dbReference type="EMBL" id="JAEHFW010000001">
    <property type="protein sequence ID" value="MBK0379345.1"/>
    <property type="molecule type" value="Genomic_DNA"/>
</dbReference>
<evidence type="ECO:0000313" key="3">
    <source>
        <dbReference type="Proteomes" id="UP000613193"/>
    </source>
</evidence>
<proteinExistence type="predicted"/>
<dbReference type="InterPro" id="IPR041657">
    <property type="entry name" value="HTH_17"/>
</dbReference>
<keyword evidence="3" id="KW-1185">Reference proteome</keyword>
<dbReference type="SUPFAM" id="SSF46955">
    <property type="entry name" value="Putative DNA-binding domain"/>
    <property type="match status" value="1"/>
</dbReference>
<dbReference type="RefSeq" id="WP_200065779.1">
    <property type="nucleotide sequence ID" value="NZ_JAEHFW010000001.1"/>
</dbReference>